<dbReference type="GO" id="GO:0004751">
    <property type="term" value="F:ribose-5-phosphate isomerase activity"/>
    <property type="evidence" value="ECO:0007669"/>
    <property type="project" value="UniProtKB-EC"/>
</dbReference>
<reference evidence="3 4" key="1">
    <citation type="submission" date="2024-08" db="EMBL/GenBank/DDBJ databases">
        <title>Whole-genome sequencing of halo(alkali)philic microorganisms from hypersaline lakes.</title>
        <authorList>
            <person name="Sorokin D.Y."/>
            <person name="Merkel A.Y."/>
            <person name="Messina E."/>
            <person name="Yakimov M."/>
        </authorList>
    </citation>
    <scope>NUCLEOTIDE SEQUENCE [LARGE SCALE GENOMIC DNA]</scope>
    <source>
        <strain evidence="3 4">AB-hyl4</strain>
    </source>
</reference>
<dbReference type="PIRSF" id="PIRSF005384">
    <property type="entry name" value="RpiB_LacA_B"/>
    <property type="match status" value="1"/>
</dbReference>
<dbReference type="PANTHER" id="PTHR43732">
    <property type="entry name" value="RIBOSE 5-PHOSPHATE ISOMERASE-RELATED"/>
    <property type="match status" value="1"/>
</dbReference>
<dbReference type="EMBL" id="JBGUBD010000017">
    <property type="protein sequence ID" value="MFA9480224.1"/>
    <property type="molecule type" value="Genomic_DNA"/>
</dbReference>
<dbReference type="NCBIfam" id="NF004051">
    <property type="entry name" value="PRK05571.1"/>
    <property type="match status" value="1"/>
</dbReference>
<dbReference type="SUPFAM" id="SSF89623">
    <property type="entry name" value="Ribose/Galactose isomerase RpiB/AlsB"/>
    <property type="match status" value="1"/>
</dbReference>
<sequence length="167" mass="17764">MRVAIAADHRGTDVARQIQGWLEQQGHAFIAITGDCGVGENATCDYPDKAYPVATAVGEGDADRGILVCGSGIGMSIAANKVKGVRAALVCDEVGAELSRRHNDANVLCLAADLMSPRQLERVLEVWLYTEFEGGRHARRVRKISAIEAGRSPADVTDGEVEFAAAE</sequence>
<dbReference type="InterPro" id="IPR051812">
    <property type="entry name" value="SPI_LacAB/RpiB"/>
</dbReference>
<dbReference type="Pfam" id="PF02502">
    <property type="entry name" value="LacAB_rpiB"/>
    <property type="match status" value="1"/>
</dbReference>
<dbReference type="NCBIfam" id="TIGR00689">
    <property type="entry name" value="rpiB_lacA_lacB"/>
    <property type="match status" value="1"/>
</dbReference>
<evidence type="ECO:0000313" key="4">
    <source>
        <dbReference type="Proteomes" id="UP001575105"/>
    </source>
</evidence>
<evidence type="ECO:0000256" key="2">
    <source>
        <dbReference type="ARBA" id="ARBA00023235"/>
    </source>
</evidence>
<accession>A0ABV4UBA6</accession>
<dbReference type="PANTHER" id="PTHR43732:SF1">
    <property type="entry name" value="RIBOSE 5-PHOSPHATE ISOMERASE"/>
    <property type="match status" value="1"/>
</dbReference>
<dbReference type="Proteomes" id="UP001575105">
    <property type="component" value="Unassembled WGS sequence"/>
</dbReference>
<comment type="similarity">
    <text evidence="1">Belongs to the LacAB/RpiB family.</text>
</comment>
<keyword evidence="4" id="KW-1185">Reference proteome</keyword>
<dbReference type="InterPro" id="IPR003500">
    <property type="entry name" value="RpiB_LacA_LacB"/>
</dbReference>
<comment type="caution">
    <text evidence="3">The sequence shown here is derived from an EMBL/GenBank/DDBJ whole genome shotgun (WGS) entry which is preliminary data.</text>
</comment>
<dbReference type="NCBIfam" id="TIGR01120">
    <property type="entry name" value="rpiB"/>
    <property type="match status" value="1"/>
</dbReference>
<evidence type="ECO:0000256" key="1">
    <source>
        <dbReference type="ARBA" id="ARBA00008754"/>
    </source>
</evidence>
<dbReference type="InterPro" id="IPR004785">
    <property type="entry name" value="RpiB"/>
</dbReference>
<organism evidence="3 4">
    <name type="scientific">Natronomicrosphaera hydrolytica</name>
    <dbReference type="NCBI Taxonomy" id="3242702"/>
    <lineage>
        <taxon>Bacteria</taxon>
        <taxon>Pseudomonadati</taxon>
        <taxon>Planctomycetota</taxon>
        <taxon>Phycisphaerae</taxon>
        <taxon>Phycisphaerales</taxon>
        <taxon>Phycisphaeraceae</taxon>
        <taxon>Natronomicrosphaera</taxon>
    </lineage>
</organism>
<keyword evidence="2 3" id="KW-0413">Isomerase</keyword>
<dbReference type="Gene3D" id="3.40.1400.10">
    <property type="entry name" value="Sugar-phosphate isomerase, RpiB/LacA/LacB"/>
    <property type="match status" value="1"/>
</dbReference>
<protein>
    <submittedName>
        <fullName evidence="3">Ribose 5-phosphate isomerase B</fullName>
        <ecNumber evidence="3">5.3.1.6</ecNumber>
    </submittedName>
</protein>
<dbReference type="InterPro" id="IPR036569">
    <property type="entry name" value="RpiB_LacA_LacB_sf"/>
</dbReference>
<name>A0ABV4UBA6_9BACT</name>
<dbReference type="EC" id="5.3.1.6" evidence="3"/>
<evidence type="ECO:0000313" key="3">
    <source>
        <dbReference type="EMBL" id="MFA9480224.1"/>
    </source>
</evidence>
<proteinExistence type="inferred from homology"/>
<gene>
    <name evidence="3" type="primary">rpiB</name>
    <name evidence="3" type="ORF">ACERK3_18280</name>
</gene>
<dbReference type="RefSeq" id="WP_425347148.1">
    <property type="nucleotide sequence ID" value="NZ_JBGUBD010000017.1"/>
</dbReference>